<accession>A0A7X0T6X1</accession>
<dbReference type="EMBL" id="JAAROP010000016">
    <property type="protein sequence ID" value="MBC1323733.1"/>
    <property type="molecule type" value="Genomic_DNA"/>
</dbReference>
<reference evidence="1 2" key="1">
    <citation type="submission" date="2020-03" db="EMBL/GenBank/DDBJ databases">
        <title>Soil Listeria distribution.</title>
        <authorList>
            <person name="Liao J."/>
            <person name="Wiedmann M."/>
        </authorList>
    </citation>
    <scope>NUCLEOTIDE SEQUENCE [LARGE SCALE GENOMIC DNA]</scope>
    <source>
        <strain evidence="1 2">FSL L7-1829</strain>
    </source>
</reference>
<gene>
    <name evidence="1" type="ORF">HB853_12415</name>
</gene>
<dbReference type="Pfam" id="PF15580">
    <property type="entry name" value="Imm53"/>
    <property type="match status" value="1"/>
</dbReference>
<evidence type="ECO:0000313" key="2">
    <source>
        <dbReference type="Proteomes" id="UP000522007"/>
    </source>
</evidence>
<sequence>MDILSWVEDWYKEHCDGVWEHDYGITIGTLDNPGWYVRINLNGTSLLNKNFENIDLMVDDKNWIKCMKENEEFKGFGDSHKLITILGYFKEFVLSE</sequence>
<organism evidence="1 2">
    <name type="scientific">Listeria welshimeri</name>
    <dbReference type="NCBI Taxonomy" id="1643"/>
    <lineage>
        <taxon>Bacteria</taxon>
        <taxon>Bacillati</taxon>
        <taxon>Bacillota</taxon>
        <taxon>Bacilli</taxon>
        <taxon>Bacillales</taxon>
        <taxon>Listeriaceae</taxon>
        <taxon>Listeria</taxon>
    </lineage>
</organism>
<dbReference type="InterPro" id="IPR028228">
    <property type="entry name" value="Imm53"/>
</dbReference>
<evidence type="ECO:0000313" key="1">
    <source>
        <dbReference type="EMBL" id="MBC1323733.1"/>
    </source>
</evidence>
<protein>
    <submittedName>
        <fullName evidence="1">Rhodanese-related sulfurtransferase</fullName>
    </submittedName>
</protein>
<name>A0A7X0T6X1_LISWE</name>
<keyword evidence="1" id="KW-0808">Transferase</keyword>
<dbReference type="Proteomes" id="UP000522007">
    <property type="component" value="Unassembled WGS sequence"/>
</dbReference>
<dbReference type="GO" id="GO:0016740">
    <property type="term" value="F:transferase activity"/>
    <property type="evidence" value="ECO:0007669"/>
    <property type="project" value="UniProtKB-KW"/>
</dbReference>
<dbReference type="RefSeq" id="WP_185315272.1">
    <property type="nucleotide sequence ID" value="NZ_CP122330.1"/>
</dbReference>
<proteinExistence type="predicted"/>
<dbReference type="AlphaFoldDB" id="A0A7X0T6X1"/>
<comment type="caution">
    <text evidence="1">The sequence shown here is derived from an EMBL/GenBank/DDBJ whole genome shotgun (WGS) entry which is preliminary data.</text>
</comment>